<dbReference type="Proteomes" id="UP000688137">
    <property type="component" value="Unassembled WGS sequence"/>
</dbReference>
<evidence type="ECO:0000313" key="4">
    <source>
        <dbReference type="Proteomes" id="UP000688137"/>
    </source>
</evidence>
<dbReference type="Pfam" id="PF13516">
    <property type="entry name" value="LRR_6"/>
    <property type="match status" value="2"/>
</dbReference>
<dbReference type="GO" id="GO:0006913">
    <property type="term" value="P:nucleocytoplasmic transport"/>
    <property type="evidence" value="ECO:0007669"/>
    <property type="project" value="TreeGrafter"/>
</dbReference>
<dbReference type="GO" id="GO:0048471">
    <property type="term" value="C:perinuclear region of cytoplasm"/>
    <property type="evidence" value="ECO:0007669"/>
    <property type="project" value="TreeGrafter"/>
</dbReference>
<evidence type="ECO:0000256" key="1">
    <source>
        <dbReference type="ARBA" id="ARBA00022614"/>
    </source>
</evidence>
<organism evidence="3 4">
    <name type="scientific">Paramecium primaurelia</name>
    <dbReference type="NCBI Taxonomy" id="5886"/>
    <lineage>
        <taxon>Eukaryota</taxon>
        <taxon>Sar</taxon>
        <taxon>Alveolata</taxon>
        <taxon>Ciliophora</taxon>
        <taxon>Intramacronucleata</taxon>
        <taxon>Oligohymenophorea</taxon>
        <taxon>Peniculida</taxon>
        <taxon>Parameciidae</taxon>
        <taxon>Paramecium</taxon>
    </lineage>
</organism>
<proteinExistence type="predicted"/>
<dbReference type="OMA" id="RRVEMMA"/>
<comment type="caution">
    <text evidence="3">The sequence shown here is derived from an EMBL/GenBank/DDBJ whole genome shotgun (WGS) entry which is preliminary data.</text>
</comment>
<dbReference type="GO" id="GO:0005829">
    <property type="term" value="C:cytosol"/>
    <property type="evidence" value="ECO:0007669"/>
    <property type="project" value="TreeGrafter"/>
</dbReference>
<keyword evidence="2" id="KW-0677">Repeat</keyword>
<dbReference type="PANTHER" id="PTHR24113">
    <property type="entry name" value="RAN GTPASE-ACTIVATING PROTEIN 1"/>
    <property type="match status" value="1"/>
</dbReference>
<protein>
    <recommendedName>
        <fullName evidence="5">Ran GTPase-activating protein</fullName>
    </recommendedName>
</protein>
<dbReference type="GO" id="GO:0005096">
    <property type="term" value="F:GTPase activator activity"/>
    <property type="evidence" value="ECO:0007669"/>
    <property type="project" value="InterPro"/>
</dbReference>
<reference evidence="3" key="1">
    <citation type="submission" date="2021-01" db="EMBL/GenBank/DDBJ databases">
        <authorList>
            <consortium name="Genoscope - CEA"/>
            <person name="William W."/>
        </authorList>
    </citation>
    <scope>NUCLEOTIDE SEQUENCE</scope>
</reference>
<evidence type="ECO:0000256" key="2">
    <source>
        <dbReference type="ARBA" id="ARBA00022737"/>
    </source>
</evidence>
<dbReference type="InterPro" id="IPR001611">
    <property type="entry name" value="Leu-rich_rpt"/>
</dbReference>
<gene>
    <name evidence="3" type="ORF">PPRIM_AZ9-3.1.T0170286</name>
</gene>
<name>A0A8S1KB64_PARPR</name>
<sequence>MEQTYTFTIESKKQNIDALTEEQQQEYKAHAEECEIIVLKGNSYSKQFFNQFSEFITTSKKLQKINANDIFVGKGKDEIPQSLQILGNSLIGLNILSLDLSNNAVNPFGAEALKPFLKQAHQLQRLFLNNCGLGIRGVTQVSEGLQEGEHNLQILAIARNRAECDGAIEISKAFPTCKKLQELHIYQNGIKQKGMMELLSSLNKNCSELTTIDIRDNFVHEATTQVLSDLISNSTHLTAINISDCNIQGKQNKQILESLSKLVKIERLGYNYAELNDVQGNELYEIIVKQVDNVSKLELKGNEFKKATKQKFKELFVNKEKVLGAFDSDDEDEEEADELQKLFSQLVI</sequence>
<dbReference type="AlphaFoldDB" id="A0A8S1KB64"/>
<dbReference type="EMBL" id="CAJJDM010000012">
    <property type="protein sequence ID" value="CAD8050895.1"/>
    <property type="molecule type" value="Genomic_DNA"/>
</dbReference>
<evidence type="ECO:0008006" key="5">
    <source>
        <dbReference type="Google" id="ProtNLM"/>
    </source>
</evidence>
<dbReference type="GO" id="GO:0031267">
    <property type="term" value="F:small GTPase binding"/>
    <property type="evidence" value="ECO:0007669"/>
    <property type="project" value="TreeGrafter"/>
</dbReference>
<keyword evidence="4" id="KW-1185">Reference proteome</keyword>
<dbReference type="SMART" id="SM00368">
    <property type="entry name" value="LRR_RI"/>
    <property type="match status" value="6"/>
</dbReference>
<accession>A0A8S1KB64</accession>
<dbReference type="GO" id="GO:0005634">
    <property type="term" value="C:nucleus"/>
    <property type="evidence" value="ECO:0007669"/>
    <property type="project" value="TreeGrafter"/>
</dbReference>
<dbReference type="PANTHER" id="PTHR24113:SF12">
    <property type="entry name" value="RAN GTPASE-ACTIVATING PROTEIN 1"/>
    <property type="match status" value="1"/>
</dbReference>
<dbReference type="InterPro" id="IPR027038">
    <property type="entry name" value="RanGap"/>
</dbReference>
<evidence type="ECO:0000313" key="3">
    <source>
        <dbReference type="EMBL" id="CAD8050895.1"/>
    </source>
</evidence>
<keyword evidence="1" id="KW-0433">Leucine-rich repeat</keyword>